<dbReference type="GO" id="GO:0003677">
    <property type="term" value="F:DNA binding"/>
    <property type="evidence" value="ECO:0007669"/>
    <property type="project" value="UniProtKB-KW"/>
</dbReference>
<dbReference type="InterPro" id="IPR010985">
    <property type="entry name" value="Ribbon_hlx_hlx"/>
</dbReference>
<dbReference type="AlphaFoldDB" id="A0AAU8MYY0"/>
<dbReference type="Pfam" id="PF03869">
    <property type="entry name" value="Arc"/>
    <property type="match status" value="1"/>
</dbReference>
<feature type="domain" description="Arc-like DNA binding" evidence="1">
    <location>
        <begin position="2"/>
        <end position="44"/>
    </location>
</feature>
<sequence length="152" mass="17039">MARTDPQINLRIPAGLKEAVEAAARASGRSTNAEIVYRLEESLTEQPKGVSPRPRSIVELFAEQFEVVGVHQDEEEGLWYQLDRLEKELGGRPRSREEASKLANARRLHTQAANALEVEWRQLSAILERLTAEIGTQEKPVTASKRVRKIGS</sequence>
<accession>A0AAU8MYY0</accession>
<evidence type="ECO:0000259" key="1">
    <source>
        <dbReference type="Pfam" id="PF03869"/>
    </source>
</evidence>
<dbReference type="SUPFAM" id="SSF47598">
    <property type="entry name" value="Ribbon-helix-helix"/>
    <property type="match status" value="1"/>
</dbReference>
<protein>
    <submittedName>
        <fullName evidence="2">Arc family DNA-binding protein</fullName>
    </submittedName>
</protein>
<dbReference type="InterPro" id="IPR005569">
    <property type="entry name" value="Arc_DNA-bd_dom"/>
</dbReference>
<dbReference type="GO" id="GO:0006355">
    <property type="term" value="P:regulation of DNA-templated transcription"/>
    <property type="evidence" value="ECO:0007669"/>
    <property type="project" value="InterPro"/>
</dbReference>
<organism evidence="2">
    <name type="scientific">Lysobacter firmicutimachus</name>
    <dbReference type="NCBI Taxonomy" id="1792846"/>
    <lineage>
        <taxon>Bacteria</taxon>
        <taxon>Pseudomonadati</taxon>
        <taxon>Pseudomonadota</taxon>
        <taxon>Gammaproteobacteria</taxon>
        <taxon>Lysobacterales</taxon>
        <taxon>Lysobacteraceae</taxon>
        <taxon>Lysobacter</taxon>
    </lineage>
</organism>
<reference evidence="2" key="1">
    <citation type="submission" date="2024-06" db="EMBL/GenBank/DDBJ databases">
        <authorList>
            <person name="Li S."/>
        </authorList>
    </citation>
    <scope>NUCLEOTIDE SEQUENCE</scope>
    <source>
        <strain evidence="2">SR10</strain>
    </source>
</reference>
<dbReference type="Gene3D" id="1.10.1220.10">
    <property type="entry name" value="Met repressor-like"/>
    <property type="match status" value="1"/>
</dbReference>
<dbReference type="RefSeq" id="WP_363800068.1">
    <property type="nucleotide sequence ID" value="NZ_CP159925.1"/>
</dbReference>
<evidence type="ECO:0000313" key="2">
    <source>
        <dbReference type="EMBL" id="XCO76829.1"/>
    </source>
</evidence>
<gene>
    <name evidence="2" type="ORF">ABU614_08600</name>
</gene>
<proteinExistence type="predicted"/>
<keyword evidence="2" id="KW-0238">DNA-binding</keyword>
<dbReference type="EMBL" id="CP159925">
    <property type="protein sequence ID" value="XCO76829.1"/>
    <property type="molecule type" value="Genomic_DNA"/>
</dbReference>
<dbReference type="InterPro" id="IPR013321">
    <property type="entry name" value="Arc_rbn_hlx_hlx"/>
</dbReference>
<name>A0AAU8MYY0_9GAMM</name>